<evidence type="ECO:0000313" key="1">
    <source>
        <dbReference type="EMBL" id="GIK03127.1"/>
    </source>
</evidence>
<reference evidence="1 2" key="1">
    <citation type="submission" date="2021-02" db="EMBL/GenBank/DDBJ databases">
        <title>Pan-genome distribution and transcriptional activeness of fungal secondary metabolism genes in Aspergillus section Fumigati.</title>
        <authorList>
            <person name="Takahashi H."/>
            <person name="Umemura M."/>
            <person name="Ninomiya A."/>
            <person name="Kusuya Y."/>
            <person name="Urayama S."/>
            <person name="Shimizu M."/>
            <person name="Watanabe A."/>
            <person name="Kamei K."/>
            <person name="Yaguchi T."/>
            <person name="Hagiwara D."/>
        </authorList>
    </citation>
    <scope>NUCLEOTIDE SEQUENCE [LARGE SCALE GENOMIC DNA]</scope>
    <source>
        <strain evidence="1 2">IFM 47045</strain>
    </source>
</reference>
<accession>A0A9P3BW78</accession>
<protein>
    <submittedName>
        <fullName evidence="1">Uncharacterized protein</fullName>
    </submittedName>
</protein>
<comment type="caution">
    <text evidence="1">The sequence shown here is derived from an EMBL/GenBank/DDBJ whole genome shotgun (WGS) entry which is preliminary data.</text>
</comment>
<name>A0A9P3BW78_ASPVI</name>
<dbReference type="AlphaFoldDB" id="A0A9P3BW78"/>
<dbReference type="RefSeq" id="XP_043126313.1">
    <property type="nucleotide sequence ID" value="XM_043270378.1"/>
</dbReference>
<dbReference type="PANTHER" id="PTHR37490">
    <property type="entry name" value="EXPRESSED PROTEIN"/>
    <property type="match status" value="1"/>
</dbReference>
<dbReference type="InterPro" id="IPR021838">
    <property type="entry name" value="DUF3431"/>
</dbReference>
<dbReference type="GeneID" id="66935178"/>
<dbReference type="EMBL" id="BOPL01000005">
    <property type="protein sequence ID" value="GIK03127.1"/>
    <property type="molecule type" value="Genomic_DNA"/>
</dbReference>
<dbReference type="PANTHER" id="PTHR37490:SF2">
    <property type="match status" value="1"/>
</dbReference>
<dbReference type="OrthoDB" id="426718at2759"/>
<organism evidence="1 2">
    <name type="scientific">Aspergillus viridinutans</name>
    <dbReference type="NCBI Taxonomy" id="75553"/>
    <lineage>
        <taxon>Eukaryota</taxon>
        <taxon>Fungi</taxon>
        <taxon>Dikarya</taxon>
        <taxon>Ascomycota</taxon>
        <taxon>Pezizomycotina</taxon>
        <taxon>Eurotiomycetes</taxon>
        <taxon>Eurotiomycetidae</taxon>
        <taxon>Eurotiales</taxon>
        <taxon>Aspergillaceae</taxon>
        <taxon>Aspergillus</taxon>
        <taxon>Aspergillus subgen. Fumigati</taxon>
    </lineage>
</organism>
<evidence type="ECO:0000313" key="2">
    <source>
        <dbReference type="Proteomes" id="UP000710440"/>
    </source>
</evidence>
<dbReference type="Proteomes" id="UP000710440">
    <property type="component" value="Unassembled WGS sequence"/>
</dbReference>
<proteinExistence type="predicted"/>
<sequence length="207" mass="24185">MDPEQPEEGLLKPLTTRGHEAAAYLTYIVNYYHDLPEFSIFIHGAEEQWHNDLFGLKTIDHLRRIRFEAVQVEGFVNLRCKTAPLCPDTWHPLNPQPNDIEYAYLYDLFPNIYMELFNVTAAQLPPRIGHICCAQFIVSREMIRRRPLDDYKRILQWIAQTEVTDNYGIGLVMEKLWHIIFGKDPVQYVMDLQLWPKANTESPAAPV</sequence>
<keyword evidence="2" id="KW-1185">Reference proteome</keyword>
<gene>
    <name evidence="1" type="ORF">Aspvir_007196</name>
</gene>
<dbReference type="Pfam" id="PF11913">
    <property type="entry name" value="DUF3431"/>
    <property type="match status" value="1"/>
</dbReference>